<dbReference type="AlphaFoldDB" id="A0A7J5TTV0"/>
<dbReference type="Pfam" id="PF17954">
    <property type="entry name" value="Pirin_C_2"/>
    <property type="match status" value="1"/>
</dbReference>
<keyword evidence="3" id="KW-1185">Reference proteome</keyword>
<comment type="caution">
    <text evidence="2">The sequence shown here is derived from an EMBL/GenBank/DDBJ whole genome shotgun (WGS) entry which is preliminary data.</text>
</comment>
<protein>
    <submittedName>
        <fullName evidence="2">Pirin</fullName>
    </submittedName>
</protein>
<reference evidence="2 3" key="1">
    <citation type="submission" date="2019-10" db="EMBL/GenBank/DDBJ databases">
        <title>Rudanella paleaurantiibacter sp. nov., isolated from sludge.</title>
        <authorList>
            <person name="Xu S.Q."/>
        </authorList>
    </citation>
    <scope>NUCLEOTIDE SEQUENCE [LARGE SCALE GENOMIC DNA]</scope>
    <source>
        <strain evidence="2 3">HX-22-17</strain>
    </source>
</reference>
<evidence type="ECO:0000313" key="3">
    <source>
        <dbReference type="Proteomes" id="UP000488299"/>
    </source>
</evidence>
<dbReference type="InterPro" id="IPR011051">
    <property type="entry name" value="RmlC_Cupin_sf"/>
</dbReference>
<evidence type="ECO:0000259" key="1">
    <source>
        <dbReference type="Pfam" id="PF17954"/>
    </source>
</evidence>
<dbReference type="Proteomes" id="UP000488299">
    <property type="component" value="Unassembled WGS sequence"/>
</dbReference>
<evidence type="ECO:0000313" key="2">
    <source>
        <dbReference type="EMBL" id="KAB7727126.1"/>
    </source>
</evidence>
<accession>A0A7J5TTV0</accession>
<dbReference type="PANTHER" id="PTHR43212:SF3">
    <property type="entry name" value="QUERCETIN 2,3-DIOXYGENASE"/>
    <property type="match status" value="1"/>
</dbReference>
<dbReference type="Gene3D" id="2.60.120.10">
    <property type="entry name" value="Jelly Rolls"/>
    <property type="match status" value="2"/>
</dbReference>
<dbReference type="InterPro" id="IPR041602">
    <property type="entry name" value="Quercetinase_C"/>
</dbReference>
<dbReference type="PANTHER" id="PTHR43212">
    <property type="entry name" value="QUERCETIN 2,3-DIOXYGENASE"/>
    <property type="match status" value="1"/>
</dbReference>
<dbReference type="InterPro" id="IPR012093">
    <property type="entry name" value="Pirin"/>
</dbReference>
<dbReference type="RefSeq" id="WP_152126586.1">
    <property type="nucleotide sequence ID" value="NZ_WELI01000012.1"/>
</dbReference>
<proteinExistence type="predicted"/>
<dbReference type="EMBL" id="WELI01000012">
    <property type="protein sequence ID" value="KAB7727126.1"/>
    <property type="molecule type" value="Genomic_DNA"/>
</dbReference>
<name>A0A7J5TTV0_9BACT</name>
<feature type="domain" description="Quercetin 2,3-dioxygenase C-terminal cupin" evidence="1">
    <location>
        <begin position="159"/>
        <end position="224"/>
    </location>
</feature>
<dbReference type="SUPFAM" id="SSF51182">
    <property type="entry name" value="RmlC-like cupins"/>
    <property type="match status" value="1"/>
</dbReference>
<sequence length="228" mass="25109">MDTQTDVQIFLATERGRSESEGFRSYHTFKFGAYRQEGRQPFGALQLLNDDVLRPGASLSLRVEQPTEVLLLPLVGGLEYGCGAVSDFLEPGGAAWLSLAADESYTVTNPYETEYINVLHCWRLVNEAQGTPKIRPFAIDVSHRNKLLPLGSPATQACWIGQFDGRAEGRYSLTDAQANVFVLVLQGAFEVANRLLEAKDGLALRGVQDAQIEFEALSEEAILLLLEC</sequence>
<dbReference type="InterPro" id="IPR014710">
    <property type="entry name" value="RmlC-like_jellyroll"/>
</dbReference>
<gene>
    <name evidence="2" type="ORF">F5984_23105</name>
</gene>
<organism evidence="2 3">
    <name type="scientific">Rudanella paleaurantiibacter</name>
    <dbReference type="NCBI Taxonomy" id="2614655"/>
    <lineage>
        <taxon>Bacteria</taxon>
        <taxon>Pseudomonadati</taxon>
        <taxon>Bacteroidota</taxon>
        <taxon>Cytophagia</taxon>
        <taxon>Cytophagales</taxon>
        <taxon>Cytophagaceae</taxon>
        <taxon>Rudanella</taxon>
    </lineage>
</organism>